<dbReference type="Gene3D" id="1.10.10.10">
    <property type="entry name" value="Winged helix-like DNA-binding domain superfamily/Winged helix DNA-binding domain"/>
    <property type="match status" value="1"/>
</dbReference>
<evidence type="ECO:0000313" key="10">
    <source>
        <dbReference type="RefSeq" id="XP_055885928.1"/>
    </source>
</evidence>
<reference evidence="8 9" key="1">
    <citation type="submission" date="2025-04" db="UniProtKB">
        <authorList>
            <consortium name="RefSeq"/>
        </authorList>
    </citation>
    <scope>IDENTIFICATION</scope>
</reference>
<organism evidence="7 8">
    <name type="scientific">Biomphalaria glabrata</name>
    <name type="common">Bloodfluke planorb</name>
    <name type="synonym">Freshwater snail</name>
    <dbReference type="NCBI Taxonomy" id="6526"/>
    <lineage>
        <taxon>Eukaryota</taxon>
        <taxon>Metazoa</taxon>
        <taxon>Spiralia</taxon>
        <taxon>Lophotrochozoa</taxon>
        <taxon>Mollusca</taxon>
        <taxon>Gastropoda</taxon>
        <taxon>Heterobranchia</taxon>
        <taxon>Euthyneura</taxon>
        <taxon>Panpulmonata</taxon>
        <taxon>Hygrophila</taxon>
        <taxon>Lymnaeoidea</taxon>
        <taxon>Planorbidae</taxon>
        <taxon>Biomphalaria</taxon>
    </lineage>
</organism>
<dbReference type="RefSeq" id="XP_013084675.2">
    <property type="nucleotide sequence ID" value="XM_013229221.2"/>
</dbReference>
<dbReference type="OMA" id="IVVSQCH"/>
<dbReference type="SUPFAM" id="SSF46785">
    <property type="entry name" value="Winged helix' DNA-binding domain"/>
    <property type="match status" value="1"/>
</dbReference>
<dbReference type="InterPro" id="IPR006869">
    <property type="entry name" value="DUF547"/>
</dbReference>
<evidence type="ECO:0000313" key="9">
    <source>
        <dbReference type="RefSeq" id="XP_055885927.1"/>
    </source>
</evidence>
<dbReference type="SUPFAM" id="SSF52833">
    <property type="entry name" value="Thioredoxin-like"/>
    <property type="match status" value="1"/>
</dbReference>
<sequence>MPDTFLGRITVYTVQGCPHCRKAKKTLKSLALPYTDVRLDLFPDIRREVVKKSGMSTVPQIYFNKILIGSNEDLNKLLQDKERLDKLLFSLKTNSFSLDWPIVPEKSDIAIITSFDDLPCETDEYVYLLRDLKQNSFVGTQRVGLKFYKQAFSGKDFFKWAAGCKGLDDVAALKLGQNLLERQLIFSLSDSKLFLPTSEIYQLISEDKSEALNSGTLSNCQPKEATELGEHLRRVILQLYETFLKEDGKSVDYSGIKKSEAFQSYTRLTKELVRVNIEKVSREEKLAFFINIYNALVIHSVIIRGSPNNLWTRYKFFNDSKYIIGGCVYSLQDIENGILRANRRGVGQISKPFGKNDPRLKVALDRHEPLIHFALVCGAKSCPPIKTYTSKNIYEELYLATSAFLESDSGCQVDLAKQTLKLSSIFKWYQGDFCHHETQLVDFVLNYMQPGSSKVKDMKKIVESKNYHIDFLPYDWTSNSSHI</sequence>
<dbReference type="PROSITE" id="PS51354">
    <property type="entry name" value="GLUTAREDOXIN_2"/>
    <property type="match status" value="1"/>
</dbReference>
<protein>
    <submittedName>
        <fullName evidence="8 9">Uncharacterized protein LOC106069535</fullName>
    </submittedName>
</protein>
<comment type="function">
    <text evidence="1">Has a glutathione-disulfide oxidoreductase activity in the presence of NADPH and glutathione reductase. Reduces low molecular weight disulfides and proteins.</text>
</comment>
<name>A0A9U8EF70_BIOGL</name>
<dbReference type="OrthoDB" id="418495at2759"/>
<keyword evidence="2" id="KW-1015">Disulfide bond</keyword>
<evidence type="ECO:0000256" key="2">
    <source>
        <dbReference type="ARBA" id="ARBA00023157"/>
    </source>
</evidence>
<evidence type="ECO:0000256" key="1">
    <source>
        <dbReference type="ARBA" id="ARBA00002549"/>
    </source>
</evidence>
<gene>
    <name evidence="8 9 10" type="primary">LOC106069535</name>
</gene>
<dbReference type="Pfam" id="PF00610">
    <property type="entry name" value="DEP"/>
    <property type="match status" value="1"/>
</dbReference>
<dbReference type="Proteomes" id="UP001165740">
    <property type="component" value="Chromosome 5"/>
</dbReference>
<dbReference type="PANTHER" id="PTHR34386:SF1">
    <property type="entry name" value="GLUTAREDOXIN-LIKE PROTEIN NRDH"/>
    <property type="match status" value="1"/>
</dbReference>
<dbReference type="InterPro" id="IPR036249">
    <property type="entry name" value="Thioredoxin-like_sf"/>
</dbReference>
<dbReference type="GO" id="GO:0045454">
    <property type="term" value="P:cell redox homeostasis"/>
    <property type="evidence" value="ECO:0007669"/>
    <property type="project" value="TreeGrafter"/>
</dbReference>
<dbReference type="PANTHER" id="PTHR34386">
    <property type="entry name" value="GLUTAREDOXIN"/>
    <property type="match status" value="1"/>
</dbReference>
<dbReference type="InterPro" id="IPR000591">
    <property type="entry name" value="DEP_dom"/>
</dbReference>
<dbReference type="InterPro" id="IPR036388">
    <property type="entry name" value="WH-like_DNA-bd_sf"/>
</dbReference>
<evidence type="ECO:0000313" key="7">
    <source>
        <dbReference type="Proteomes" id="UP001165740"/>
    </source>
</evidence>
<evidence type="ECO:0000259" key="5">
    <source>
        <dbReference type="Pfam" id="PF00610"/>
    </source>
</evidence>
<evidence type="ECO:0000259" key="4">
    <source>
        <dbReference type="Pfam" id="PF00462"/>
    </source>
</evidence>
<evidence type="ECO:0000259" key="6">
    <source>
        <dbReference type="Pfam" id="PF04784"/>
    </source>
</evidence>
<keyword evidence="7" id="KW-1185">Reference proteome</keyword>
<dbReference type="InterPro" id="IPR014025">
    <property type="entry name" value="Glutaredoxin_subgr"/>
</dbReference>
<dbReference type="Pfam" id="PF04784">
    <property type="entry name" value="DUF547"/>
    <property type="match status" value="1"/>
</dbReference>
<dbReference type="AlphaFoldDB" id="A0A9U8EF70"/>
<feature type="domain" description="Glutaredoxin" evidence="4">
    <location>
        <begin position="9"/>
        <end position="65"/>
    </location>
</feature>
<feature type="domain" description="DUF547" evidence="6">
    <location>
        <begin position="278"/>
        <end position="405"/>
    </location>
</feature>
<dbReference type="InterPro" id="IPR011767">
    <property type="entry name" value="GLR_AS"/>
</dbReference>
<dbReference type="GeneID" id="106069535"/>
<dbReference type="Gene3D" id="3.40.30.10">
    <property type="entry name" value="Glutaredoxin"/>
    <property type="match status" value="1"/>
</dbReference>
<dbReference type="CDD" id="cd04371">
    <property type="entry name" value="DEP"/>
    <property type="match status" value="1"/>
</dbReference>
<dbReference type="InterPro" id="IPR051548">
    <property type="entry name" value="Grx-like_ET"/>
</dbReference>
<dbReference type="PROSITE" id="PS00195">
    <property type="entry name" value="GLUTAREDOXIN_1"/>
    <property type="match status" value="1"/>
</dbReference>
<dbReference type="RefSeq" id="XP_055885928.1">
    <property type="nucleotide sequence ID" value="XM_056029953.1"/>
</dbReference>
<evidence type="ECO:0000256" key="3">
    <source>
        <dbReference type="ARBA" id="ARBA00023284"/>
    </source>
</evidence>
<dbReference type="InterPro" id="IPR036390">
    <property type="entry name" value="WH_DNA-bd_sf"/>
</dbReference>
<dbReference type="RefSeq" id="XP_055885927.1">
    <property type="nucleotide sequence ID" value="XM_056029952.1"/>
</dbReference>
<dbReference type="Pfam" id="PF00462">
    <property type="entry name" value="Glutaredoxin"/>
    <property type="match status" value="1"/>
</dbReference>
<proteinExistence type="predicted"/>
<dbReference type="GO" id="GO:0035556">
    <property type="term" value="P:intracellular signal transduction"/>
    <property type="evidence" value="ECO:0007669"/>
    <property type="project" value="InterPro"/>
</dbReference>
<dbReference type="InterPro" id="IPR002109">
    <property type="entry name" value="Glutaredoxin"/>
</dbReference>
<dbReference type="GO" id="GO:0009055">
    <property type="term" value="F:electron transfer activity"/>
    <property type="evidence" value="ECO:0007669"/>
    <property type="project" value="TreeGrafter"/>
</dbReference>
<accession>A0A9U8EF70</accession>
<feature type="domain" description="DEP" evidence="5">
    <location>
        <begin position="140"/>
        <end position="203"/>
    </location>
</feature>
<keyword evidence="3" id="KW-0676">Redox-active center</keyword>
<dbReference type="PRINTS" id="PR00160">
    <property type="entry name" value="GLUTAREDOXIN"/>
</dbReference>
<evidence type="ECO:0000313" key="8">
    <source>
        <dbReference type="RefSeq" id="XP_013084675.2"/>
    </source>
</evidence>